<name>A0AAN9HZ76_CROPI</name>
<dbReference type="EMBL" id="JAYWIO010000005">
    <property type="protein sequence ID" value="KAK7259732.1"/>
    <property type="molecule type" value="Genomic_DNA"/>
</dbReference>
<gene>
    <name evidence="2" type="ORF">RIF29_25345</name>
</gene>
<organism evidence="2 3">
    <name type="scientific">Crotalaria pallida</name>
    <name type="common">Smooth rattlebox</name>
    <name type="synonym">Crotalaria striata</name>
    <dbReference type="NCBI Taxonomy" id="3830"/>
    <lineage>
        <taxon>Eukaryota</taxon>
        <taxon>Viridiplantae</taxon>
        <taxon>Streptophyta</taxon>
        <taxon>Embryophyta</taxon>
        <taxon>Tracheophyta</taxon>
        <taxon>Spermatophyta</taxon>
        <taxon>Magnoliopsida</taxon>
        <taxon>eudicotyledons</taxon>
        <taxon>Gunneridae</taxon>
        <taxon>Pentapetalae</taxon>
        <taxon>rosids</taxon>
        <taxon>fabids</taxon>
        <taxon>Fabales</taxon>
        <taxon>Fabaceae</taxon>
        <taxon>Papilionoideae</taxon>
        <taxon>50 kb inversion clade</taxon>
        <taxon>genistoids sensu lato</taxon>
        <taxon>core genistoids</taxon>
        <taxon>Crotalarieae</taxon>
        <taxon>Crotalaria</taxon>
    </lineage>
</organism>
<feature type="region of interest" description="Disordered" evidence="1">
    <location>
        <begin position="1"/>
        <end position="30"/>
    </location>
</feature>
<comment type="caution">
    <text evidence="2">The sequence shown here is derived from an EMBL/GenBank/DDBJ whole genome shotgun (WGS) entry which is preliminary data.</text>
</comment>
<protein>
    <submittedName>
        <fullName evidence="2">Uncharacterized protein</fullName>
    </submittedName>
</protein>
<proteinExistence type="predicted"/>
<dbReference type="Proteomes" id="UP001372338">
    <property type="component" value="Unassembled WGS sequence"/>
</dbReference>
<evidence type="ECO:0000256" key="1">
    <source>
        <dbReference type="SAM" id="MobiDB-lite"/>
    </source>
</evidence>
<dbReference type="AlphaFoldDB" id="A0AAN9HZ76"/>
<sequence>MPSRLREENGGTLPDIGPEDVLPPNQSGWRQRIRPTEHTISNNIQDFSVEMDIEAGYGLLLKVVDGHGTSSPLK</sequence>
<evidence type="ECO:0000313" key="2">
    <source>
        <dbReference type="EMBL" id="KAK7259732.1"/>
    </source>
</evidence>
<reference evidence="2 3" key="1">
    <citation type="submission" date="2024-01" db="EMBL/GenBank/DDBJ databases">
        <title>The genomes of 5 underutilized Papilionoideae crops provide insights into root nodulation and disease resistanc.</title>
        <authorList>
            <person name="Yuan L."/>
        </authorList>
    </citation>
    <scope>NUCLEOTIDE SEQUENCE [LARGE SCALE GENOMIC DNA]</scope>
    <source>
        <strain evidence="2">ZHUSHIDOU_FW_LH</strain>
        <tissue evidence="2">Leaf</tissue>
    </source>
</reference>
<evidence type="ECO:0000313" key="3">
    <source>
        <dbReference type="Proteomes" id="UP001372338"/>
    </source>
</evidence>
<accession>A0AAN9HZ76</accession>
<keyword evidence="3" id="KW-1185">Reference proteome</keyword>